<evidence type="ECO:0000256" key="2">
    <source>
        <dbReference type="ARBA" id="ARBA00005930"/>
    </source>
</evidence>
<evidence type="ECO:0000313" key="11">
    <source>
        <dbReference type="Proteomes" id="UP000799421"/>
    </source>
</evidence>
<evidence type="ECO:0000256" key="8">
    <source>
        <dbReference type="SAM" id="MobiDB-lite"/>
    </source>
</evidence>
<dbReference type="InterPro" id="IPR036898">
    <property type="entry name" value="RNA_pol_Rpb7-like_N_sf"/>
</dbReference>
<comment type="subcellular location">
    <subcellularLocation>
        <location evidence="1">Nucleus</location>
        <location evidence="1">Nucleolus</location>
    </subcellularLocation>
</comment>
<evidence type="ECO:0000256" key="7">
    <source>
        <dbReference type="RuleBase" id="RU369086"/>
    </source>
</evidence>
<dbReference type="PANTHER" id="PTHR12709">
    <property type="entry name" value="DNA-DIRECTED RNA POLYMERASE II, III"/>
    <property type="match status" value="1"/>
</dbReference>
<evidence type="ECO:0000256" key="3">
    <source>
        <dbReference type="ARBA" id="ARBA00022478"/>
    </source>
</evidence>
<dbReference type="EMBL" id="MU005979">
    <property type="protein sequence ID" value="KAF2860697.1"/>
    <property type="molecule type" value="Genomic_DNA"/>
</dbReference>
<evidence type="ECO:0000256" key="1">
    <source>
        <dbReference type="ARBA" id="ARBA00004604"/>
    </source>
</evidence>
<dbReference type="Proteomes" id="UP000799421">
    <property type="component" value="Unassembled WGS sequence"/>
</dbReference>
<dbReference type="GO" id="GO:0006362">
    <property type="term" value="P:transcription elongation by RNA polymerase I"/>
    <property type="evidence" value="ECO:0007669"/>
    <property type="project" value="UniProtKB-ARBA"/>
</dbReference>
<proteinExistence type="inferred from homology"/>
<dbReference type="InterPro" id="IPR041178">
    <property type="entry name" value="RPA43_OB"/>
</dbReference>
<keyword evidence="3 7" id="KW-0240">DNA-directed RNA polymerase</keyword>
<dbReference type="Gene3D" id="2.40.50.1060">
    <property type="match status" value="1"/>
</dbReference>
<evidence type="ECO:0000256" key="4">
    <source>
        <dbReference type="ARBA" id="ARBA00022553"/>
    </source>
</evidence>
<dbReference type="Gene3D" id="3.30.1490.120">
    <property type="entry name" value="RNA polymerase Rpb7-like, N-terminal domain"/>
    <property type="match status" value="1"/>
</dbReference>
<evidence type="ECO:0000313" key="10">
    <source>
        <dbReference type="EMBL" id="KAF2860697.1"/>
    </source>
</evidence>
<reference evidence="10" key="1">
    <citation type="journal article" date="2020" name="Stud. Mycol.">
        <title>101 Dothideomycetes genomes: a test case for predicting lifestyles and emergence of pathogens.</title>
        <authorList>
            <person name="Haridas S."/>
            <person name="Albert R."/>
            <person name="Binder M."/>
            <person name="Bloem J."/>
            <person name="Labutti K."/>
            <person name="Salamov A."/>
            <person name="Andreopoulos B."/>
            <person name="Baker S."/>
            <person name="Barry K."/>
            <person name="Bills G."/>
            <person name="Bluhm B."/>
            <person name="Cannon C."/>
            <person name="Castanera R."/>
            <person name="Culley D."/>
            <person name="Daum C."/>
            <person name="Ezra D."/>
            <person name="Gonzalez J."/>
            <person name="Henrissat B."/>
            <person name="Kuo A."/>
            <person name="Liang C."/>
            <person name="Lipzen A."/>
            <person name="Lutzoni F."/>
            <person name="Magnuson J."/>
            <person name="Mondo S."/>
            <person name="Nolan M."/>
            <person name="Ohm R."/>
            <person name="Pangilinan J."/>
            <person name="Park H.-J."/>
            <person name="Ramirez L."/>
            <person name="Alfaro M."/>
            <person name="Sun H."/>
            <person name="Tritt A."/>
            <person name="Yoshinaga Y."/>
            <person name="Zwiers L.-H."/>
            <person name="Turgeon B."/>
            <person name="Goodwin S."/>
            <person name="Spatafora J."/>
            <person name="Crous P."/>
            <person name="Grigoriev I."/>
        </authorList>
    </citation>
    <scope>NUCLEOTIDE SEQUENCE</scope>
    <source>
        <strain evidence="10">CBS 480.64</strain>
    </source>
</reference>
<dbReference type="OrthoDB" id="10250504at2759"/>
<dbReference type="GO" id="GO:0005736">
    <property type="term" value="C:RNA polymerase I complex"/>
    <property type="evidence" value="ECO:0007669"/>
    <property type="project" value="UniProtKB-ARBA"/>
</dbReference>
<dbReference type="PANTHER" id="PTHR12709:SF5">
    <property type="entry name" value="DNA-DIRECTED RNA POLYMERASE I SUBUNIT RPA43"/>
    <property type="match status" value="1"/>
</dbReference>
<evidence type="ECO:0000256" key="5">
    <source>
        <dbReference type="ARBA" id="ARBA00023163"/>
    </source>
</evidence>
<dbReference type="InterPro" id="IPR045113">
    <property type="entry name" value="Rpb7-like"/>
</dbReference>
<protein>
    <recommendedName>
        <fullName evidence="7">DNA-directed RNA polymerase subunit</fullName>
    </recommendedName>
</protein>
<keyword evidence="11" id="KW-1185">Reference proteome</keyword>
<dbReference type="FunFam" id="3.30.1490.120:FF:000004">
    <property type="entry name" value="RNA polymerase I subunit Rpa43"/>
    <property type="match status" value="1"/>
</dbReference>
<dbReference type="Pfam" id="PF17875">
    <property type="entry name" value="RPA43_OB"/>
    <property type="match status" value="1"/>
</dbReference>
<comment type="similarity">
    <text evidence="2">Belongs to the eukaryotic RPA43 RNA polymerase subunit family.</text>
</comment>
<keyword evidence="4" id="KW-0597">Phosphoprotein</keyword>
<gene>
    <name evidence="10" type="ORF">K470DRAFT_257710</name>
</gene>
<dbReference type="GO" id="GO:0006361">
    <property type="term" value="P:transcription initiation at RNA polymerase I promoter"/>
    <property type="evidence" value="ECO:0007669"/>
    <property type="project" value="UniProtKB-ARBA"/>
</dbReference>
<comment type="function">
    <text evidence="7">DNA-dependent RNA polymerase which catalyzes the transcription of DNA into RNA using the four ribonucleoside triphosphates as substrates.</text>
</comment>
<organism evidence="10 11">
    <name type="scientific">Piedraia hortae CBS 480.64</name>
    <dbReference type="NCBI Taxonomy" id="1314780"/>
    <lineage>
        <taxon>Eukaryota</taxon>
        <taxon>Fungi</taxon>
        <taxon>Dikarya</taxon>
        <taxon>Ascomycota</taxon>
        <taxon>Pezizomycotina</taxon>
        <taxon>Dothideomycetes</taxon>
        <taxon>Dothideomycetidae</taxon>
        <taxon>Capnodiales</taxon>
        <taxon>Piedraiaceae</taxon>
        <taxon>Piedraia</taxon>
    </lineage>
</organism>
<dbReference type="AlphaFoldDB" id="A0A6A7C0E5"/>
<evidence type="ECO:0000259" key="9">
    <source>
        <dbReference type="Pfam" id="PF17875"/>
    </source>
</evidence>
<accession>A0A6A7C0E5</accession>
<keyword evidence="5 7" id="KW-0804">Transcription</keyword>
<evidence type="ECO:0000256" key="6">
    <source>
        <dbReference type="ARBA" id="ARBA00023242"/>
    </source>
</evidence>
<feature type="domain" description="RPA43 OB" evidence="9">
    <location>
        <begin position="165"/>
        <end position="210"/>
    </location>
</feature>
<sequence>MSHEPGKEKKRKRKEKDSGKEKSKKRRTAATVDTDSEPPPDRAKTNLPAKSHKESRKKLKRSPFKLCTVSLYLGLSPCAYAFPVQGLIAEHIAPLLLTYYPPLQGVVLSFSNVSISEQLDEVAGQNINDVEQTEIVRHTDPILTKSSEYCTSYAWLTATFLVFRPFVGCVLSGAPALQNESFLGLVCFNYFNAAVEKSELPEGWKYTGEEWVDEDGEKIKVPIEFKVKEVEWGFGGHSGSVNLVGSIRELRK</sequence>
<name>A0A6A7C0E5_9PEZI</name>
<keyword evidence="6 7" id="KW-0539">Nucleus</keyword>
<feature type="region of interest" description="Disordered" evidence="8">
    <location>
        <begin position="1"/>
        <end position="57"/>
    </location>
</feature>